<dbReference type="EMBL" id="CP026100">
    <property type="protein sequence ID" value="AYV49101.1"/>
    <property type="molecule type" value="Genomic_DNA"/>
</dbReference>
<name>A0A2N5CS68_9CAUL</name>
<dbReference type="SUPFAM" id="SSF88713">
    <property type="entry name" value="Glycoside hydrolase/deacetylase"/>
    <property type="match status" value="1"/>
</dbReference>
<dbReference type="AlphaFoldDB" id="A0A2N5CS68"/>
<dbReference type="KEGG" id="cfh:C1707_24165"/>
<evidence type="ECO:0000313" key="1">
    <source>
        <dbReference type="EMBL" id="AYV49101.1"/>
    </source>
</evidence>
<dbReference type="OrthoDB" id="6086702at2"/>
<dbReference type="Proteomes" id="UP000281192">
    <property type="component" value="Chromosome"/>
</dbReference>
<dbReference type="GO" id="GO:0005975">
    <property type="term" value="P:carbohydrate metabolic process"/>
    <property type="evidence" value="ECO:0007669"/>
    <property type="project" value="InterPro"/>
</dbReference>
<dbReference type="InterPro" id="IPR011330">
    <property type="entry name" value="Glyco_hydro/deAcase_b/a-brl"/>
</dbReference>
<organism evidence="2 3">
    <name type="scientific">Caulobacter flavus</name>
    <dbReference type="NCBI Taxonomy" id="1679497"/>
    <lineage>
        <taxon>Bacteria</taxon>
        <taxon>Pseudomonadati</taxon>
        <taxon>Pseudomonadota</taxon>
        <taxon>Alphaproteobacteria</taxon>
        <taxon>Caulobacterales</taxon>
        <taxon>Caulobacteraceae</taxon>
        <taxon>Caulobacter</taxon>
    </lineage>
</organism>
<keyword evidence="4" id="KW-1185">Reference proteome</keyword>
<dbReference type="RefSeq" id="WP_101713633.1">
    <property type="nucleotide sequence ID" value="NZ_CP026100.1"/>
</dbReference>
<reference evidence="2 3" key="1">
    <citation type="submission" date="2017-12" db="EMBL/GenBank/DDBJ databases">
        <title>The genome sequence of Caulobacter flavus CGMCC1 15093.</title>
        <authorList>
            <person name="Gao J."/>
            <person name="Mao X."/>
            <person name="Sun J."/>
        </authorList>
    </citation>
    <scope>NUCLEOTIDE SEQUENCE [LARGE SCALE GENOMIC DNA]</scope>
    <source>
        <strain evidence="2 3">CGMCC1 15093</strain>
    </source>
</reference>
<dbReference type="EMBL" id="PJRQ01000029">
    <property type="protein sequence ID" value="PLR13312.1"/>
    <property type="molecule type" value="Genomic_DNA"/>
</dbReference>
<accession>A0A2N5CS68</accession>
<sequence>MVQTLLLSWELARWRAAGRRARLWWRDDDARAPGPALERLLAHALAFDAPLTLAVIPDSDRADLAKRLASVRGVRVVQHGADHVDRSAGGGAFEFPPEHTAEQIAAALREGWTRLAPLPGALKLFTPPWNAIHPRLTDALASERYVGWSAWAQVAPKATPPRVDTHLDLLRWNPTPRFRGAGRLASQLRRQLARRRKAGTWDAPIGLLTHHLDHDEAAWRWLAGLMRTVRHHPVLTWSDLADLLPEARRAT</sequence>
<evidence type="ECO:0000313" key="3">
    <source>
        <dbReference type="Proteomes" id="UP000234483"/>
    </source>
</evidence>
<protein>
    <submittedName>
        <fullName evidence="2">Polysaccharide deacetylase</fullName>
    </submittedName>
</protein>
<reference evidence="1 4" key="2">
    <citation type="submission" date="2018-01" db="EMBL/GenBank/DDBJ databases">
        <title>Complete genome sequence of Caulobacter flavus RHGG3.</title>
        <authorList>
            <person name="Yang E."/>
        </authorList>
    </citation>
    <scope>NUCLEOTIDE SEQUENCE [LARGE SCALE GENOMIC DNA]</scope>
    <source>
        <strain evidence="1 4">RHGG3</strain>
    </source>
</reference>
<proteinExistence type="predicted"/>
<dbReference type="Proteomes" id="UP000234483">
    <property type="component" value="Unassembled WGS sequence"/>
</dbReference>
<evidence type="ECO:0000313" key="4">
    <source>
        <dbReference type="Proteomes" id="UP000281192"/>
    </source>
</evidence>
<gene>
    <name evidence="1" type="ORF">C1707_24165</name>
    <name evidence="2" type="ORF">CFHF_14085</name>
</gene>
<evidence type="ECO:0000313" key="2">
    <source>
        <dbReference type="EMBL" id="PLR13312.1"/>
    </source>
</evidence>